<keyword evidence="1" id="KW-1133">Transmembrane helix</keyword>
<comment type="caution">
    <text evidence="3">The sequence shown here is derived from an EMBL/GenBank/DDBJ whole genome shotgun (WGS) entry which is preliminary data.</text>
</comment>
<keyword evidence="1" id="KW-0812">Transmembrane</keyword>
<organism evidence="3 4">
    <name type="scientific">Parasponia andersonii</name>
    <name type="common">Sponia andersonii</name>
    <dbReference type="NCBI Taxonomy" id="3476"/>
    <lineage>
        <taxon>Eukaryota</taxon>
        <taxon>Viridiplantae</taxon>
        <taxon>Streptophyta</taxon>
        <taxon>Embryophyta</taxon>
        <taxon>Tracheophyta</taxon>
        <taxon>Spermatophyta</taxon>
        <taxon>Magnoliopsida</taxon>
        <taxon>eudicotyledons</taxon>
        <taxon>Gunneridae</taxon>
        <taxon>Pentapetalae</taxon>
        <taxon>rosids</taxon>
        <taxon>fabids</taxon>
        <taxon>Rosales</taxon>
        <taxon>Cannabaceae</taxon>
        <taxon>Parasponia</taxon>
    </lineage>
</organism>
<sequence length="207" mass="22812">MIKDPPLLLLRVVLVLASAFLCSSQDYDFGTTAAAAPPPALEDCNGIFFSYTFISREKEFPHVKNVSAQSWAFKSEVVVINAGSEELKGWKVFVGFQHREILVSADGAVITDGGDFPADVGNGTYLSGYPMTDLKTSIDTAGDFKQIQAKVEMTGTMFGIRPKAVPMPKTIRLENDGFKCPAPHLHGKYIYILLLVTYMSYSIWLLF</sequence>
<proteinExistence type="predicted"/>
<keyword evidence="2" id="KW-0732">Signal</keyword>
<dbReference type="Proteomes" id="UP000237105">
    <property type="component" value="Unassembled WGS sequence"/>
</dbReference>
<accession>A0A2P5CK70</accession>
<evidence type="ECO:0000256" key="1">
    <source>
        <dbReference type="SAM" id="Phobius"/>
    </source>
</evidence>
<reference evidence="4" key="1">
    <citation type="submission" date="2016-06" db="EMBL/GenBank/DDBJ databases">
        <title>Parallel loss of symbiosis genes in relatives of nitrogen-fixing non-legume Parasponia.</title>
        <authorList>
            <person name="Van Velzen R."/>
            <person name="Holmer R."/>
            <person name="Bu F."/>
            <person name="Rutten L."/>
            <person name="Van Zeijl A."/>
            <person name="Liu W."/>
            <person name="Santuari L."/>
            <person name="Cao Q."/>
            <person name="Sharma T."/>
            <person name="Shen D."/>
            <person name="Roswanjaya Y."/>
            <person name="Wardhani T."/>
            <person name="Kalhor M.S."/>
            <person name="Jansen J."/>
            <person name="Van den Hoogen J."/>
            <person name="Gungor B."/>
            <person name="Hartog M."/>
            <person name="Hontelez J."/>
            <person name="Verver J."/>
            <person name="Yang W.-C."/>
            <person name="Schijlen E."/>
            <person name="Repin R."/>
            <person name="Schilthuizen M."/>
            <person name="Schranz E."/>
            <person name="Heidstra R."/>
            <person name="Miyata K."/>
            <person name="Fedorova E."/>
            <person name="Kohlen W."/>
            <person name="Bisseling T."/>
            <person name="Smit S."/>
            <person name="Geurts R."/>
        </authorList>
    </citation>
    <scope>NUCLEOTIDE SEQUENCE [LARGE SCALE GENOMIC DNA]</scope>
    <source>
        <strain evidence="4">cv. WU1-14</strain>
    </source>
</reference>
<keyword evidence="1" id="KW-0472">Membrane</keyword>
<dbReference type="OrthoDB" id="1928904at2759"/>
<evidence type="ECO:0000256" key="2">
    <source>
        <dbReference type="SAM" id="SignalP"/>
    </source>
</evidence>
<feature type="signal peptide" evidence="2">
    <location>
        <begin position="1"/>
        <end position="24"/>
    </location>
</feature>
<dbReference type="AlphaFoldDB" id="A0A2P5CK70"/>
<feature type="transmembrane region" description="Helical" evidence="1">
    <location>
        <begin position="189"/>
        <end position="206"/>
    </location>
</feature>
<name>A0A2P5CK70_PARAD</name>
<dbReference type="PANTHER" id="PTHR31052:SF2">
    <property type="entry name" value="COBRA-LIKE PROTEIN 10"/>
    <property type="match status" value="1"/>
</dbReference>
<dbReference type="PANTHER" id="PTHR31052">
    <property type="entry name" value="COBRA-LIKE PROTEIN 7"/>
    <property type="match status" value="1"/>
</dbReference>
<dbReference type="STRING" id="3476.A0A2P5CK70"/>
<keyword evidence="4" id="KW-1185">Reference proteome</keyword>
<gene>
    <name evidence="3" type="ORF">PanWU01x14_145630</name>
</gene>
<protein>
    <submittedName>
        <fullName evidence="3">Uncharacterized protein</fullName>
    </submittedName>
</protein>
<feature type="chain" id="PRO_5015127276" evidence="2">
    <location>
        <begin position="25"/>
        <end position="207"/>
    </location>
</feature>
<dbReference type="EMBL" id="JXTB01000121">
    <property type="protein sequence ID" value="PON61443.1"/>
    <property type="molecule type" value="Genomic_DNA"/>
</dbReference>
<evidence type="ECO:0000313" key="3">
    <source>
        <dbReference type="EMBL" id="PON61443.1"/>
    </source>
</evidence>
<evidence type="ECO:0000313" key="4">
    <source>
        <dbReference type="Proteomes" id="UP000237105"/>
    </source>
</evidence>